<evidence type="ECO:0000256" key="1">
    <source>
        <dbReference type="SAM" id="MobiDB-lite"/>
    </source>
</evidence>
<gene>
    <name evidence="2" type="ORF">OLEA9_A077231</name>
</gene>
<comment type="caution">
    <text evidence="2">The sequence shown here is derived from an EMBL/GenBank/DDBJ whole genome shotgun (WGS) entry which is preliminary data.</text>
</comment>
<dbReference type="EMBL" id="CACTIH010002414">
    <property type="protein sequence ID" value="CAA2976373.1"/>
    <property type="molecule type" value="Genomic_DNA"/>
</dbReference>
<feature type="compositionally biased region" description="Basic and acidic residues" evidence="1">
    <location>
        <begin position="93"/>
        <end position="102"/>
    </location>
</feature>
<sequence length="114" mass="13096">CVSSENGSHRSTKSSSPPLKFLLPRNTDEENAFRQKDGYERIHSTEHWWVAKIKENLKCTKEDEGNKLPINLKTTDSSDSPIEDKANSSMNIFDKRSGDKRNCKQRKEKAKKTI</sequence>
<feature type="compositionally biased region" description="Basic residues" evidence="1">
    <location>
        <begin position="103"/>
        <end position="114"/>
    </location>
</feature>
<evidence type="ECO:0000313" key="2">
    <source>
        <dbReference type="EMBL" id="CAA2976373.1"/>
    </source>
</evidence>
<evidence type="ECO:0000313" key="3">
    <source>
        <dbReference type="Proteomes" id="UP000594638"/>
    </source>
</evidence>
<protein>
    <submittedName>
        <fullName evidence="2">Uncharacterized protein</fullName>
    </submittedName>
</protein>
<dbReference type="Proteomes" id="UP000594638">
    <property type="component" value="Unassembled WGS sequence"/>
</dbReference>
<dbReference type="Gramene" id="OE9A077231T1">
    <property type="protein sequence ID" value="OE9A077231C1"/>
    <property type="gene ID" value="OE9A077231"/>
</dbReference>
<accession>A0A8S0RAS2</accession>
<keyword evidence="3" id="KW-1185">Reference proteome</keyword>
<dbReference type="AlphaFoldDB" id="A0A8S0RAS2"/>
<feature type="region of interest" description="Disordered" evidence="1">
    <location>
        <begin position="70"/>
        <end position="114"/>
    </location>
</feature>
<feature type="non-terminal residue" evidence="2">
    <location>
        <position position="1"/>
    </location>
</feature>
<reference evidence="2 3" key="1">
    <citation type="submission" date="2019-12" db="EMBL/GenBank/DDBJ databases">
        <authorList>
            <person name="Alioto T."/>
            <person name="Alioto T."/>
            <person name="Gomez Garrido J."/>
        </authorList>
    </citation>
    <scope>NUCLEOTIDE SEQUENCE [LARGE SCALE GENOMIC DNA]</scope>
</reference>
<proteinExistence type="predicted"/>
<name>A0A8S0RAS2_OLEEU</name>
<feature type="region of interest" description="Disordered" evidence="1">
    <location>
        <begin position="1"/>
        <end position="26"/>
    </location>
</feature>
<organism evidence="2 3">
    <name type="scientific">Olea europaea subsp. europaea</name>
    <dbReference type="NCBI Taxonomy" id="158383"/>
    <lineage>
        <taxon>Eukaryota</taxon>
        <taxon>Viridiplantae</taxon>
        <taxon>Streptophyta</taxon>
        <taxon>Embryophyta</taxon>
        <taxon>Tracheophyta</taxon>
        <taxon>Spermatophyta</taxon>
        <taxon>Magnoliopsida</taxon>
        <taxon>eudicotyledons</taxon>
        <taxon>Gunneridae</taxon>
        <taxon>Pentapetalae</taxon>
        <taxon>asterids</taxon>
        <taxon>lamiids</taxon>
        <taxon>Lamiales</taxon>
        <taxon>Oleaceae</taxon>
        <taxon>Oleeae</taxon>
        <taxon>Olea</taxon>
    </lineage>
</organism>